<dbReference type="EMBL" id="CAUOFW020009390">
    <property type="protein sequence ID" value="CAK9185566.1"/>
    <property type="molecule type" value="Genomic_DNA"/>
</dbReference>
<gene>
    <name evidence="2" type="ORF">ILEXP_LOCUS40379</name>
    <name evidence="3" type="ORF">ILEXP_LOCUS55985</name>
</gene>
<dbReference type="EMBL" id="CAUOFW020005611">
    <property type="protein sequence ID" value="CAK9170865.1"/>
    <property type="molecule type" value="Genomic_DNA"/>
</dbReference>
<evidence type="ECO:0000313" key="2">
    <source>
        <dbReference type="EMBL" id="CAK9170865.1"/>
    </source>
</evidence>
<dbReference type="Proteomes" id="UP001642360">
    <property type="component" value="Unassembled WGS sequence"/>
</dbReference>
<sequence>MTESSTPPVTNNHNETSSDHREKRRSNVEVYLDRKESLEDDVVADRLLEDSV</sequence>
<evidence type="ECO:0000313" key="4">
    <source>
        <dbReference type="Proteomes" id="UP001642360"/>
    </source>
</evidence>
<organism evidence="3 4">
    <name type="scientific">Ilex paraguariensis</name>
    <name type="common">yerba mate</name>
    <dbReference type="NCBI Taxonomy" id="185542"/>
    <lineage>
        <taxon>Eukaryota</taxon>
        <taxon>Viridiplantae</taxon>
        <taxon>Streptophyta</taxon>
        <taxon>Embryophyta</taxon>
        <taxon>Tracheophyta</taxon>
        <taxon>Spermatophyta</taxon>
        <taxon>Magnoliopsida</taxon>
        <taxon>eudicotyledons</taxon>
        <taxon>Gunneridae</taxon>
        <taxon>Pentapetalae</taxon>
        <taxon>asterids</taxon>
        <taxon>campanulids</taxon>
        <taxon>Aquifoliales</taxon>
        <taxon>Aquifoliaceae</taxon>
        <taxon>Ilex</taxon>
    </lineage>
</organism>
<comment type="caution">
    <text evidence="3">The sequence shown here is derived from an EMBL/GenBank/DDBJ whole genome shotgun (WGS) entry which is preliminary data.</text>
</comment>
<dbReference type="AlphaFoldDB" id="A0ABC8UWV5"/>
<keyword evidence="4" id="KW-1185">Reference proteome</keyword>
<name>A0ABC8UWV5_9AQUA</name>
<feature type="region of interest" description="Disordered" evidence="1">
    <location>
        <begin position="1"/>
        <end position="28"/>
    </location>
</feature>
<evidence type="ECO:0000313" key="3">
    <source>
        <dbReference type="EMBL" id="CAK9185566.1"/>
    </source>
</evidence>
<evidence type="ECO:0000256" key="1">
    <source>
        <dbReference type="SAM" id="MobiDB-lite"/>
    </source>
</evidence>
<feature type="compositionally biased region" description="Polar residues" evidence="1">
    <location>
        <begin position="1"/>
        <end position="15"/>
    </location>
</feature>
<feature type="compositionally biased region" description="Basic and acidic residues" evidence="1">
    <location>
        <begin position="16"/>
        <end position="28"/>
    </location>
</feature>
<proteinExistence type="predicted"/>
<protein>
    <submittedName>
        <fullName evidence="3">Uncharacterized protein</fullName>
    </submittedName>
</protein>
<accession>A0ABC8UWV5</accession>
<reference evidence="3 4" key="1">
    <citation type="submission" date="2024-02" db="EMBL/GenBank/DDBJ databases">
        <authorList>
            <person name="Vignale AGUSTIN F."/>
            <person name="Sosa J E."/>
            <person name="Modenutti C."/>
        </authorList>
    </citation>
    <scope>NUCLEOTIDE SEQUENCE [LARGE SCALE GENOMIC DNA]</scope>
</reference>